<evidence type="ECO:0000313" key="4">
    <source>
        <dbReference type="Proteomes" id="UP000542111"/>
    </source>
</evidence>
<dbReference type="GO" id="GO:0009306">
    <property type="term" value="P:protein secretion"/>
    <property type="evidence" value="ECO:0007669"/>
    <property type="project" value="TreeGrafter"/>
</dbReference>
<organism evidence="3 4">
    <name type="scientific">Pseudomonas gessardii</name>
    <dbReference type="NCBI Taxonomy" id="78544"/>
    <lineage>
        <taxon>Bacteria</taxon>
        <taxon>Pseudomonadati</taxon>
        <taxon>Pseudomonadota</taxon>
        <taxon>Gammaproteobacteria</taxon>
        <taxon>Pseudomonadales</taxon>
        <taxon>Pseudomonadaceae</taxon>
        <taxon>Pseudomonas</taxon>
    </lineage>
</organism>
<proteinExistence type="predicted"/>
<feature type="domain" description="NolW-like" evidence="1">
    <location>
        <begin position="194"/>
        <end position="272"/>
    </location>
</feature>
<dbReference type="PANTHER" id="PTHR30332:SF5">
    <property type="entry name" value="SPI-1 TYPE 3 SECRETION SYSTEM SECRETIN"/>
    <property type="match status" value="1"/>
</dbReference>
<dbReference type="Pfam" id="PF21304">
    <property type="entry name" value="T3S_SPI-1_N0"/>
    <property type="match status" value="1"/>
</dbReference>
<sequence>MALLHATPPRKPNVLLDRLTAATCRAFLQRGLLGGLLIFNALPAVGETSLVWDESLQGFFSRLALPLGQPIVVSRQAAGKRITGQFDFANAQAVLEAVALQHELIWYSDGQVLHLYDASEAKSSGVILRHLTVDRLRQVMARSGLDETRYPLRKAGPRLFYVSGPANYVDHVLRLAQLMDRPRPARHQGLPRVGVVQVFNVDVADHQSGTGAQHVTVPGMATLLERRLADLGLKAGLGATVIAYPQTNSLLIKGSEQQLWLIKQLVAELDIPTLAVEVASDGPASQKTLAGVNGVSAPPVSTPLSVDQYERVRRAFARIAEQ</sequence>
<dbReference type="AlphaFoldDB" id="A0A7Y1MKN7"/>
<dbReference type="Pfam" id="PF03958">
    <property type="entry name" value="Secretin_N"/>
    <property type="match status" value="1"/>
</dbReference>
<dbReference type="GO" id="GO:0015627">
    <property type="term" value="C:type II protein secretion system complex"/>
    <property type="evidence" value="ECO:0007669"/>
    <property type="project" value="TreeGrafter"/>
</dbReference>
<reference evidence="3 4" key="1">
    <citation type="journal article" date="2020" name="Front. Microbiol.">
        <title>Genetic Organization of the aprX-lipA2 Operon Affects the Proteolytic Potential of Pseudomonas Species in Milk.</title>
        <authorList>
            <person name="Maier C."/>
            <person name="Huptas C."/>
            <person name="von Neubeck M."/>
            <person name="Scherer S."/>
            <person name="Wenning M."/>
            <person name="Lucking G."/>
        </authorList>
    </citation>
    <scope>NUCLEOTIDE SEQUENCE [LARGE SCALE GENOMIC DNA]</scope>
    <source>
        <strain evidence="3 4">G4779</strain>
    </source>
</reference>
<dbReference type="InterPro" id="IPR049034">
    <property type="entry name" value="T3S_SPI-1_N0"/>
</dbReference>
<dbReference type="Proteomes" id="UP000542111">
    <property type="component" value="Unassembled WGS sequence"/>
</dbReference>
<dbReference type="OrthoDB" id="9779724at2"/>
<name>A0A7Y1MKN7_9PSED</name>
<dbReference type="InterPro" id="IPR050810">
    <property type="entry name" value="Bact_Secretion_Sys_Channel"/>
</dbReference>
<dbReference type="Gene3D" id="3.30.1370.120">
    <property type="match status" value="2"/>
</dbReference>
<evidence type="ECO:0000259" key="1">
    <source>
        <dbReference type="Pfam" id="PF03958"/>
    </source>
</evidence>
<dbReference type="Gene3D" id="3.55.50.30">
    <property type="match status" value="1"/>
</dbReference>
<dbReference type="PANTHER" id="PTHR30332">
    <property type="entry name" value="PROBABLE GENERAL SECRETION PATHWAY PROTEIN D"/>
    <property type="match status" value="1"/>
</dbReference>
<gene>
    <name evidence="3" type="ORF">HBO33_00825</name>
</gene>
<dbReference type="InterPro" id="IPR038591">
    <property type="entry name" value="NolW-like_sf"/>
</dbReference>
<evidence type="ECO:0000313" key="3">
    <source>
        <dbReference type="EMBL" id="NNA93697.1"/>
    </source>
</evidence>
<dbReference type="InterPro" id="IPR005644">
    <property type="entry name" value="NolW-like"/>
</dbReference>
<accession>A0A7Y1MKN7</accession>
<feature type="domain" description="SPI-1 type 3 secretion system secretin N0" evidence="2">
    <location>
        <begin position="53"/>
        <end position="117"/>
    </location>
</feature>
<dbReference type="EMBL" id="JAAQYP010000001">
    <property type="protein sequence ID" value="NNA93697.1"/>
    <property type="molecule type" value="Genomic_DNA"/>
</dbReference>
<evidence type="ECO:0000259" key="2">
    <source>
        <dbReference type="Pfam" id="PF21304"/>
    </source>
</evidence>
<protein>
    <submittedName>
        <fullName evidence="3">Type III secretion system domain protein, InvG family</fullName>
    </submittedName>
</protein>
<comment type="caution">
    <text evidence="3">The sequence shown here is derived from an EMBL/GenBank/DDBJ whole genome shotgun (WGS) entry which is preliminary data.</text>
</comment>